<dbReference type="EMBL" id="ALAB01000008">
    <property type="protein sequence ID" value="EJI86183.1"/>
    <property type="molecule type" value="Genomic_DNA"/>
</dbReference>
<accession>J1Q4V6</accession>
<comment type="caution">
    <text evidence="2">The sequence shown here is derived from an EMBL/GenBank/DDBJ whole genome shotgun (WGS) entry which is preliminary data.</text>
</comment>
<evidence type="ECO:0000313" key="2">
    <source>
        <dbReference type="EMBL" id="EJI86183.1"/>
    </source>
</evidence>
<dbReference type="Proteomes" id="UP000012043">
    <property type="component" value="Unassembled WGS sequence"/>
</dbReference>
<protein>
    <submittedName>
        <fullName evidence="2">Uncharacterized protein</fullName>
    </submittedName>
</protein>
<organism evidence="2 3">
    <name type="scientific">Alishewanella aestuarii B11</name>
    <dbReference type="NCBI Taxonomy" id="1197174"/>
    <lineage>
        <taxon>Bacteria</taxon>
        <taxon>Pseudomonadati</taxon>
        <taxon>Pseudomonadota</taxon>
        <taxon>Gammaproteobacteria</taxon>
        <taxon>Alteromonadales</taxon>
        <taxon>Alteromonadaceae</taxon>
        <taxon>Alishewanella</taxon>
    </lineage>
</organism>
<dbReference type="RefSeq" id="WP_008607478.1">
    <property type="nucleotide sequence ID" value="NZ_ALAB01000008.1"/>
</dbReference>
<sequence length="202" mass="23477">MAGQIEIQAKAVEARIEFIKSALKTFQSQNKVFGNITKLSEYLSEYIESNNNEKIHPGTMRRNKEYRFLLEKFFTSGKSKQIELQDSVNASIELRQAKKKIKQLEIELDAVNREYLMMSEEMFKVSSAPSAKIESYESFSSHKLRDELCCSADLIIDLMKMAHGFSSDLKNGKVVSDLDKKEIMNRDKFPHFFLYVKQDFKF</sequence>
<evidence type="ECO:0000256" key="1">
    <source>
        <dbReference type="SAM" id="Coils"/>
    </source>
</evidence>
<dbReference type="AlphaFoldDB" id="J1Q4V6"/>
<name>J1Q4V6_9ALTE</name>
<proteinExistence type="predicted"/>
<keyword evidence="1" id="KW-0175">Coiled coil</keyword>
<evidence type="ECO:0000313" key="3">
    <source>
        <dbReference type="Proteomes" id="UP000012043"/>
    </source>
</evidence>
<gene>
    <name evidence="2" type="ORF">AEST_10140</name>
</gene>
<keyword evidence="3" id="KW-1185">Reference proteome</keyword>
<feature type="coiled-coil region" evidence="1">
    <location>
        <begin position="87"/>
        <end position="121"/>
    </location>
</feature>
<reference evidence="2 3" key="1">
    <citation type="journal article" date="2012" name="J. Bacteriol.">
        <title>Genome Sequence of Pectin-Degrading Alishewanella aestuarii Strain B11T, Isolated from Tidal Flat Sediment.</title>
        <authorList>
            <person name="Jung J."/>
            <person name="Choi S."/>
            <person name="Chun J."/>
            <person name="Park W."/>
        </authorList>
    </citation>
    <scope>NUCLEOTIDE SEQUENCE [LARGE SCALE GENOMIC DNA]</scope>
    <source>
        <strain evidence="2 3">B11</strain>
    </source>
</reference>